<dbReference type="OrthoDB" id="6228933at2"/>
<gene>
    <name evidence="3" type="ORF">GAB14E_1235</name>
</gene>
<evidence type="ECO:0000313" key="4">
    <source>
        <dbReference type="Proteomes" id="UP000029868"/>
    </source>
</evidence>
<name>A0A099L494_COLPS</name>
<feature type="domain" description="Ice-binding protein C-terminal" evidence="2">
    <location>
        <begin position="182"/>
        <end position="202"/>
    </location>
</feature>
<dbReference type="NCBIfam" id="TIGR02595">
    <property type="entry name" value="PEP_CTERM"/>
    <property type="match status" value="1"/>
</dbReference>
<comment type="caution">
    <text evidence="3">The sequence shown here is derived from an EMBL/GenBank/DDBJ whole genome shotgun (WGS) entry which is preliminary data.</text>
</comment>
<protein>
    <submittedName>
        <fullName evidence="3">PEP motif putative anchor domain protein</fullName>
    </submittedName>
</protein>
<evidence type="ECO:0000259" key="2">
    <source>
        <dbReference type="Pfam" id="PF07589"/>
    </source>
</evidence>
<dbReference type="PROSITE" id="PS51257">
    <property type="entry name" value="PROKAR_LIPOPROTEIN"/>
    <property type="match status" value="1"/>
</dbReference>
<dbReference type="AlphaFoldDB" id="A0A099L494"/>
<accession>A0A099L494</accession>
<dbReference type="EMBL" id="JQEC01000002">
    <property type="protein sequence ID" value="KGJ97646.1"/>
    <property type="molecule type" value="Genomic_DNA"/>
</dbReference>
<keyword evidence="1" id="KW-0732">Signal</keyword>
<organism evidence="3 4">
    <name type="scientific">Colwellia psychrerythraea</name>
    <name type="common">Vibrio psychroerythus</name>
    <dbReference type="NCBI Taxonomy" id="28229"/>
    <lineage>
        <taxon>Bacteria</taxon>
        <taxon>Pseudomonadati</taxon>
        <taxon>Pseudomonadota</taxon>
        <taxon>Gammaproteobacteria</taxon>
        <taxon>Alteromonadales</taxon>
        <taxon>Colwelliaceae</taxon>
        <taxon>Colwellia</taxon>
    </lineage>
</organism>
<feature type="signal peptide" evidence="1">
    <location>
        <begin position="1"/>
        <end position="22"/>
    </location>
</feature>
<dbReference type="RefSeq" id="WP_033080481.1">
    <property type="nucleotide sequence ID" value="NZ_JQEC01000002.1"/>
</dbReference>
<feature type="chain" id="PRO_5001949586" evidence="1">
    <location>
        <begin position="23"/>
        <end position="206"/>
    </location>
</feature>
<evidence type="ECO:0000256" key="1">
    <source>
        <dbReference type="SAM" id="SignalP"/>
    </source>
</evidence>
<dbReference type="PATRIC" id="fig|28229.3.peg.391"/>
<dbReference type="InterPro" id="IPR013424">
    <property type="entry name" value="Ice-binding_C"/>
</dbReference>
<reference evidence="3 4" key="1">
    <citation type="submission" date="2014-08" db="EMBL/GenBank/DDBJ databases">
        <title>Genomic and Phenotypic Diversity of Colwellia psychrerythraea strains from Disparate Marine Basins.</title>
        <authorList>
            <person name="Techtmann S.M."/>
            <person name="Stelling S.C."/>
            <person name="Utturkar S.M."/>
            <person name="Alshibli N."/>
            <person name="Harris A."/>
            <person name="Brown S.D."/>
            <person name="Hazen T.C."/>
        </authorList>
    </citation>
    <scope>NUCLEOTIDE SEQUENCE [LARGE SCALE GENOMIC DNA]</scope>
    <source>
        <strain evidence="3 4">GAB14E</strain>
    </source>
</reference>
<sequence length="206" mass="22113">MNNKLSKTLVTLTLSASCLINAANAGLITDANEITSTDPNYSLVTFDELTFTDGTLITDQFLPYGVSFSPNLGYETTRPDFTGFSGNNLQNFNNNLPFDIMFAENVNAFGAFWETNINQVLSFTAFLDGVELATVSSSTNDNCCSSASFLGFNGMTFDKISVSGAGANGHLIMDNLHFSATDVPEPATVALFGLALMGLATRKYKK</sequence>
<evidence type="ECO:0000313" key="3">
    <source>
        <dbReference type="EMBL" id="KGJ97646.1"/>
    </source>
</evidence>
<dbReference type="Pfam" id="PF07589">
    <property type="entry name" value="PEP-CTERM"/>
    <property type="match status" value="1"/>
</dbReference>
<dbReference type="Proteomes" id="UP000029868">
    <property type="component" value="Unassembled WGS sequence"/>
</dbReference>
<proteinExistence type="predicted"/>